<dbReference type="PANTHER" id="PTHR43582:SF2">
    <property type="entry name" value="LINEARMYCIN RESISTANCE ATP-BINDING PROTEIN LNRL"/>
    <property type="match status" value="1"/>
</dbReference>
<dbReference type="InterPro" id="IPR003593">
    <property type="entry name" value="AAA+_ATPase"/>
</dbReference>
<gene>
    <name evidence="5" type="ORF">GA0070610_5167</name>
</gene>
<dbReference type="GeneID" id="95804837"/>
<feature type="domain" description="ABC transporter" evidence="4">
    <location>
        <begin position="6"/>
        <end position="238"/>
    </location>
</feature>
<dbReference type="PROSITE" id="PS50893">
    <property type="entry name" value="ABC_TRANSPORTER_2"/>
    <property type="match status" value="1"/>
</dbReference>
<protein>
    <submittedName>
        <fullName evidence="5">ABC-2 type transport system ATP-binding protein</fullName>
    </submittedName>
</protein>
<evidence type="ECO:0000313" key="5">
    <source>
        <dbReference type="EMBL" id="SCG18814.1"/>
    </source>
</evidence>
<keyword evidence="1" id="KW-0813">Transport</keyword>
<evidence type="ECO:0000313" key="6">
    <source>
        <dbReference type="Proteomes" id="UP000198251"/>
    </source>
</evidence>
<evidence type="ECO:0000256" key="3">
    <source>
        <dbReference type="ARBA" id="ARBA00022840"/>
    </source>
</evidence>
<evidence type="ECO:0000259" key="4">
    <source>
        <dbReference type="PROSITE" id="PS50893"/>
    </source>
</evidence>
<reference evidence="5 6" key="1">
    <citation type="submission" date="2016-06" db="EMBL/GenBank/DDBJ databases">
        <authorList>
            <person name="Kjaerup R.B."/>
            <person name="Dalgaard T.S."/>
            <person name="Juul-Madsen H.R."/>
        </authorList>
    </citation>
    <scope>NUCLEOTIDE SEQUENCE [LARGE SCALE GENOMIC DNA]</scope>
    <source>
        <strain evidence="5 6">DSM 43913</strain>
    </source>
</reference>
<evidence type="ECO:0000256" key="2">
    <source>
        <dbReference type="ARBA" id="ARBA00022741"/>
    </source>
</evidence>
<dbReference type="Gene3D" id="3.40.50.300">
    <property type="entry name" value="P-loop containing nucleotide triphosphate hydrolases"/>
    <property type="match status" value="1"/>
</dbReference>
<accession>A0A1C5GG82</accession>
<dbReference type="PROSITE" id="PS00211">
    <property type="entry name" value="ABC_TRANSPORTER_1"/>
    <property type="match status" value="1"/>
</dbReference>
<keyword evidence="2" id="KW-0547">Nucleotide-binding</keyword>
<dbReference type="PANTHER" id="PTHR43582">
    <property type="entry name" value="LINEARMYCIN RESISTANCE ATP-BINDING PROTEIN LNRL"/>
    <property type="match status" value="1"/>
</dbReference>
<dbReference type="InterPro" id="IPR017871">
    <property type="entry name" value="ABC_transporter-like_CS"/>
</dbReference>
<name>A0A1C5GG82_MICEH</name>
<keyword evidence="6" id="KW-1185">Reference proteome</keyword>
<dbReference type="AlphaFoldDB" id="A0A1C5GG82"/>
<proteinExistence type="predicted"/>
<sequence>MAEMAIQVRDLVKSYPRGVRALDGLSFVVPEGTLFGLLGPNGAGKSTAVRILSTLARADSGQALVAGYDVVRQATEVRRRIGLVGQRLSAVPTATVRENVLLQGRMFGLKGRALATRTDEVLSMLALSDVAGRQAGFCSGGMKRRVDIAMGIVHRPRVLYLDEPTTGLDPDIRVQLWSDLTALVRQEGITILLTTHYLEEADALANDIAIIDSGRIVTTGSPETLKQKLRGDTLQVEFESDQSEEAIRGALAGLDGLDEIRVDGRRLHARAPIGGAAVPVVLARLGQEAMAVRSVSVSQPTLDDVYLAYTGRRFATQADAGASAGGQSS</sequence>
<dbReference type="Pfam" id="PF13732">
    <property type="entry name" value="DrrA1-3_C"/>
    <property type="match status" value="1"/>
</dbReference>
<dbReference type="SUPFAM" id="SSF52540">
    <property type="entry name" value="P-loop containing nucleoside triphosphate hydrolases"/>
    <property type="match status" value="1"/>
</dbReference>
<dbReference type="InterPro" id="IPR003439">
    <property type="entry name" value="ABC_transporter-like_ATP-bd"/>
</dbReference>
<evidence type="ECO:0000256" key="1">
    <source>
        <dbReference type="ARBA" id="ARBA00022448"/>
    </source>
</evidence>
<dbReference type="EMBL" id="LT607733">
    <property type="protein sequence ID" value="SCG18814.1"/>
    <property type="molecule type" value="Genomic_DNA"/>
</dbReference>
<dbReference type="Pfam" id="PF00005">
    <property type="entry name" value="ABC_tran"/>
    <property type="match status" value="1"/>
</dbReference>
<dbReference type="RefSeq" id="WP_089002371.1">
    <property type="nucleotide sequence ID" value="NZ_LT607733.1"/>
</dbReference>
<dbReference type="InterPro" id="IPR027417">
    <property type="entry name" value="P-loop_NTPase"/>
</dbReference>
<dbReference type="Proteomes" id="UP000198251">
    <property type="component" value="Chromosome I"/>
</dbReference>
<dbReference type="GO" id="GO:0016887">
    <property type="term" value="F:ATP hydrolysis activity"/>
    <property type="evidence" value="ECO:0007669"/>
    <property type="project" value="InterPro"/>
</dbReference>
<dbReference type="InterPro" id="IPR025302">
    <property type="entry name" value="DrrA1/2-like_C"/>
</dbReference>
<dbReference type="GO" id="GO:0005524">
    <property type="term" value="F:ATP binding"/>
    <property type="evidence" value="ECO:0007669"/>
    <property type="project" value="UniProtKB-KW"/>
</dbReference>
<dbReference type="SMART" id="SM00382">
    <property type="entry name" value="AAA"/>
    <property type="match status" value="1"/>
</dbReference>
<organism evidence="5 6">
    <name type="scientific">Micromonospora echinofusca</name>
    <dbReference type="NCBI Taxonomy" id="47858"/>
    <lineage>
        <taxon>Bacteria</taxon>
        <taxon>Bacillati</taxon>
        <taxon>Actinomycetota</taxon>
        <taxon>Actinomycetes</taxon>
        <taxon>Micromonosporales</taxon>
        <taxon>Micromonosporaceae</taxon>
        <taxon>Micromonospora</taxon>
    </lineage>
</organism>
<keyword evidence="3 5" id="KW-0067">ATP-binding</keyword>